<organism evidence="4 5">
    <name type="scientific">Agrilus planipennis</name>
    <name type="common">Emerald ash borer</name>
    <name type="synonym">Agrilus marcopoli</name>
    <dbReference type="NCBI Taxonomy" id="224129"/>
    <lineage>
        <taxon>Eukaryota</taxon>
        <taxon>Metazoa</taxon>
        <taxon>Ecdysozoa</taxon>
        <taxon>Arthropoda</taxon>
        <taxon>Hexapoda</taxon>
        <taxon>Insecta</taxon>
        <taxon>Pterygota</taxon>
        <taxon>Neoptera</taxon>
        <taxon>Endopterygota</taxon>
        <taxon>Coleoptera</taxon>
        <taxon>Polyphaga</taxon>
        <taxon>Elateriformia</taxon>
        <taxon>Buprestoidea</taxon>
        <taxon>Buprestidae</taxon>
        <taxon>Agrilinae</taxon>
        <taxon>Agrilus</taxon>
    </lineage>
</organism>
<dbReference type="GeneID" id="108740880"/>
<sequence>EDEYEARVGARFPIKWTAPEAANYSKFSIKSDVWSFGILLTELVTYGRIPYPGMTNAEVLHQVEHGYRMPCPPNCPTTLYDIMLECWHRDPMKRPTFETLQWKLEDFFTLEGSEYKEASGY</sequence>
<dbReference type="Proteomes" id="UP000192223">
    <property type="component" value="Unplaced"/>
</dbReference>
<dbReference type="Pfam" id="PF07714">
    <property type="entry name" value="PK_Tyr_Ser-Thr"/>
    <property type="match status" value="1"/>
</dbReference>
<keyword evidence="5" id="KW-0418">Kinase</keyword>
<evidence type="ECO:0000259" key="3">
    <source>
        <dbReference type="PROSITE" id="PS50011"/>
    </source>
</evidence>
<dbReference type="InterPro" id="IPR050198">
    <property type="entry name" value="Non-receptor_tyrosine_kinases"/>
</dbReference>
<protein>
    <submittedName>
        <fullName evidence="5">Tyrosine-protein kinase Src42A</fullName>
    </submittedName>
</protein>
<evidence type="ECO:0000256" key="2">
    <source>
        <dbReference type="ARBA" id="ARBA00022840"/>
    </source>
</evidence>
<dbReference type="InterPro" id="IPR020635">
    <property type="entry name" value="Tyr_kinase_cat_dom"/>
</dbReference>
<dbReference type="SUPFAM" id="SSF56112">
    <property type="entry name" value="Protein kinase-like (PK-like)"/>
    <property type="match status" value="1"/>
</dbReference>
<dbReference type="PRINTS" id="PR00109">
    <property type="entry name" value="TYRKINASE"/>
</dbReference>
<keyword evidence="5" id="KW-0808">Transferase</keyword>
<evidence type="ECO:0000313" key="4">
    <source>
        <dbReference type="Proteomes" id="UP000192223"/>
    </source>
</evidence>
<dbReference type="AlphaFoldDB" id="A0A7F5QYA5"/>
<reference evidence="5" key="1">
    <citation type="submission" date="2025-08" db="UniProtKB">
        <authorList>
            <consortium name="RefSeq"/>
        </authorList>
    </citation>
    <scope>IDENTIFICATION</scope>
    <source>
        <tissue evidence="5">Entire body</tissue>
    </source>
</reference>
<feature type="non-terminal residue" evidence="5">
    <location>
        <position position="1"/>
    </location>
</feature>
<feature type="domain" description="Protein kinase" evidence="3">
    <location>
        <begin position="1"/>
        <end position="108"/>
    </location>
</feature>
<dbReference type="PROSITE" id="PS50011">
    <property type="entry name" value="PROTEIN_KINASE_DOM"/>
    <property type="match status" value="1"/>
</dbReference>
<proteinExistence type="predicted"/>
<keyword evidence="4" id="KW-1185">Reference proteome</keyword>
<dbReference type="InParanoid" id="A0A7F5QYA5"/>
<keyword evidence="2" id="KW-0067">ATP-binding</keyword>
<dbReference type="InterPro" id="IPR001245">
    <property type="entry name" value="Ser-Thr/Tyr_kinase_cat_dom"/>
</dbReference>
<dbReference type="SMART" id="SM00219">
    <property type="entry name" value="TyrKc"/>
    <property type="match status" value="1"/>
</dbReference>
<dbReference type="KEGG" id="apln:108740880"/>
<dbReference type="FunFam" id="1.10.510.10:FF:002402">
    <property type="match status" value="1"/>
</dbReference>
<dbReference type="InterPro" id="IPR000719">
    <property type="entry name" value="Prot_kinase_dom"/>
</dbReference>
<dbReference type="GO" id="GO:0005524">
    <property type="term" value="F:ATP binding"/>
    <property type="evidence" value="ECO:0007669"/>
    <property type="project" value="UniProtKB-KW"/>
</dbReference>
<dbReference type="GO" id="GO:0002009">
    <property type="term" value="P:morphogenesis of an epithelium"/>
    <property type="evidence" value="ECO:0007669"/>
    <property type="project" value="UniProtKB-ARBA"/>
</dbReference>
<dbReference type="RefSeq" id="XP_025830221.1">
    <property type="nucleotide sequence ID" value="XM_025974436.1"/>
</dbReference>
<keyword evidence="1" id="KW-0547">Nucleotide-binding</keyword>
<name>A0A7F5QYA5_AGRPL</name>
<accession>A0A7F5QYA5</accession>
<evidence type="ECO:0000256" key="1">
    <source>
        <dbReference type="ARBA" id="ARBA00022741"/>
    </source>
</evidence>
<evidence type="ECO:0000313" key="5">
    <source>
        <dbReference type="RefSeq" id="XP_025830221.1"/>
    </source>
</evidence>
<gene>
    <name evidence="5" type="primary">LOC108740880</name>
</gene>
<dbReference type="InterPro" id="IPR011009">
    <property type="entry name" value="Kinase-like_dom_sf"/>
</dbReference>
<dbReference type="Gene3D" id="1.10.510.10">
    <property type="entry name" value="Transferase(Phosphotransferase) domain 1"/>
    <property type="match status" value="1"/>
</dbReference>
<dbReference type="PANTHER" id="PTHR24418">
    <property type="entry name" value="TYROSINE-PROTEIN KINASE"/>
    <property type="match status" value="1"/>
</dbReference>
<dbReference type="GO" id="GO:0004713">
    <property type="term" value="F:protein tyrosine kinase activity"/>
    <property type="evidence" value="ECO:0007669"/>
    <property type="project" value="InterPro"/>
</dbReference>
<dbReference type="OrthoDB" id="28230at2759"/>